<dbReference type="AlphaFoldDB" id="T1J8B7"/>
<evidence type="ECO:0000313" key="2">
    <source>
        <dbReference type="EnsemblMetazoa" id="SMAR009942-PA"/>
    </source>
</evidence>
<dbReference type="EMBL" id="JH431952">
    <property type="status" value="NOT_ANNOTATED_CDS"/>
    <property type="molecule type" value="Genomic_DNA"/>
</dbReference>
<reference evidence="3" key="1">
    <citation type="submission" date="2011-05" db="EMBL/GenBank/DDBJ databases">
        <authorList>
            <person name="Richards S.R."/>
            <person name="Qu J."/>
            <person name="Jiang H."/>
            <person name="Jhangiani S.N."/>
            <person name="Agravi P."/>
            <person name="Goodspeed R."/>
            <person name="Gross S."/>
            <person name="Mandapat C."/>
            <person name="Jackson L."/>
            <person name="Mathew T."/>
            <person name="Pu L."/>
            <person name="Thornton R."/>
            <person name="Saada N."/>
            <person name="Wilczek-Boney K.B."/>
            <person name="Lee S."/>
            <person name="Kovar C."/>
            <person name="Wu Y."/>
            <person name="Scherer S.E."/>
            <person name="Worley K.C."/>
            <person name="Muzny D.M."/>
            <person name="Gibbs R."/>
        </authorList>
    </citation>
    <scope>NUCLEOTIDE SEQUENCE</scope>
    <source>
        <strain evidence="3">Brora</strain>
    </source>
</reference>
<protein>
    <recommendedName>
        <fullName evidence="4">Fucolectin tachylectin-4 pentraxin-1 domain-containing protein</fullName>
    </recommendedName>
</protein>
<evidence type="ECO:0000256" key="1">
    <source>
        <dbReference type="SAM" id="Phobius"/>
    </source>
</evidence>
<dbReference type="InterPro" id="IPR008979">
    <property type="entry name" value="Galactose-bd-like_sf"/>
</dbReference>
<dbReference type="Proteomes" id="UP000014500">
    <property type="component" value="Unassembled WGS sequence"/>
</dbReference>
<keyword evidence="1" id="KW-0472">Membrane</keyword>
<accession>T1J8B7</accession>
<keyword evidence="1" id="KW-1133">Transmembrane helix</keyword>
<evidence type="ECO:0000313" key="3">
    <source>
        <dbReference type="Proteomes" id="UP000014500"/>
    </source>
</evidence>
<proteinExistence type="predicted"/>
<feature type="transmembrane region" description="Helical" evidence="1">
    <location>
        <begin position="29"/>
        <end position="52"/>
    </location>
</feature>
<evidence type="ECO:0008006" key="4">
    <source>
        <dbReference type="Google" id="ProtNLM"/>
    </source>
</evidence>
<dbReference type="HOGENOM" id="CLU_697030_0_0_1"/>
<keyword evidence="3" id="KW-1185">Reference proteome</keyword>
<dbReference type="Gene3D" id="2.60.120.260">
    <property type="entry name" value="Galactose-binding domain-like"/>
    <property type="match status" value="1"/>
</dbReference>
<keyword evidence="1" id="KW-0812">Transmembrane</keyword>
<name>T1J8B7_STRMM</name>
<sequence length="396" mass="45554">MSDAEGSDSDNEGGEIEYENMERLNKRTYIYTMVYSLICCLIIAIAFIIIGYQICEKFKPEPLNCTDLMITSTVKPAKKPTLMDRPDYKLDLTKMNLVLSLNHWRPGHSGNLAIDKNRGTCSSTDPYIHNYRDLFPWFRINLKENHIVSKVHFWGNKGMLFTTIIFKVGTYVESVMRMVFSQNGICNVYPPEGTKAPKRPPTELDFKCPEMLIGQYVTIQSTRCLGSENEGECKNNFLIICELEITGHPYKVIVVGKKSQKIAKTDKDIKIVLMQLNSNCSVRFSMTILLEFELGKLFGDLKSQNKQKKPSPHSIQYEKSLLQPFDDCFDITIKKRTEQLLFNCISTILISLSVLNRHTESEHSSSQWTCENIYHRYHIRNQISSLLQLENQPTSE</sequence>
<reference evidence="2" key="2">
    <citation type="submission" date="2015-02" db="UniProtKB">
        <authorList>
            <consortium name="EnsemblMetazoa"/>
        </authorList>
    </citation>
    <scope>IDENTIFICATION</scope>
</reference>
<dbReference type="SUPFAM" id="SSF49785">
    <property type="entry name" value="Galactose-binding domain-like"/>
    <property type="match status" value="1"/>
</dbReference>
<dbReference type="EnsemblMetazoa" id="SMAR009942-RA">
    <property type="protein sequence ID" value="SMAR009942-PA"/>
    <property type="gene ID" value="SMAR009942"/>
</dbReference>
<organism evidence="2 3">
    <name type="scientific">Strigamia maritima</name>
    <name type="common">European centipede</name>
    <name type="synonym">Geophilus maritimus</name>
    <dbReference type="NCBI Taxonomy" id="126957"/>
    <lineage>
        <taxon>Eukaryota</taxon>
        <taxon>Metazoa</taxon>
        <taxon>Ecdysozoa</taxon>
        <taxon>Arthropoda</taxon>
        <taxon>Myriapoda</taxon>
        <taxon>Chilopoda</taxon>
        <taxon>Pleurostigmophora</taxon>
        <taxon>Geophilomorpha</taxon>
        <taxon>Linotaeniidae</taxon>
        <taxon>Strigamia</taxon>
    </lineage>
</organism>